<dbReference type="SMART" id="SM00388">
    <property type="entry name" value="HisKA"/>
    <property type="match status" value="1"/>
</dbReference>
<evidence type="ECO:0000256" key="3">
    <source>
        <dbReference type="ARBA" id="ARBA00012438"/>
    </source>
</evidence>
<evidence type="ECO:0000259" key="11">
    <source>
        <dbReference type="PROSITE" id="PS50109"/>
    </source>
</evidence>
<dbReference type="CDD" id="cd00082">
    <property type="entry name" value="HisKA"/>
    <property type="match status" value="1"/>
</dbReference>
<comment type="caution">
    <text evidence="13">The sequence shown here is derived from an EMBL/GenBank/DDBJ whole genome shotgun (WGS) entry which is preliminary data.</text>
</comment>
<feature type="transmembrane region" description="Helical" evidence="10">
    <location>
        <begin position="199"/>
        <end position="221"/>
    </location>
</feature>
<dbReference type="PANTHER" id="PTHR43065">
    <property type="entry name" value="SENSOR HISTIDINE KINASE"/>
    <property type="match status" value="1"/>
</dbReference>
<evidence type="ECO:0000313" key="13">
    <source>
        <dbReference type="EMBL" id="MDG4476666.1"/>
    </source>
</evidence>
<accession>A0A9X4MHX9</accession>
<dbReference type="InterPro" id="IPR003660">
    <property type="entry name" value="HAMP_dom"/>
</dbReference>
<evidence type="ECO:0000256" key="2">
    <source>
        <dbReference type="ARBA" id="ARBA00004370"/>
    </source>
</evidence>
<dbReference type="PROSITE" id="PS50885">
    <property type="entry name" value="HAMP"/>
    <property type="match status" value="1"/>
</dbReference>
<evidence type="ECO:0000256" key="4">
    <source>
        <dbReference type="ARBA" id="ARBA00022553"/>
    </source>
</evidence>
<reference evidence="13" key="1">
    <citation type="journal article" date="2022" name="bioRxiv">
        <title>Thiovibrio frasassiensisgen. nov., sp. nov., an autotrophic, elemental sulfur disproportionating bacterium isolated from sulfidic karst sediment, and proposal of Thiovibrionaceae fam. nov.</title>
        <authorList>
            <person name="Aronson H."/>
            <person name="Thomas C."/>
            <person name="Bhattacharyya M."/>
            <person name="Eckstein S."/>
            <person name="Jensen S."/>
            <person name="Barco R."/>
            <person name="Macalady J."/>
            <person name="Amend J."/>
        </authorList>
    </citation>
    <scope>NUCLEOTIDE SEQUENCE</scope>
    <source>
        <strain evidence="13">RS19-109</strain>
    </source>
</reference>
<keyword evidence="14" id="KW-1185">Reference proteome</keyword>
<feature type="domain" description="Histidine kinase" evidence="11">
    <location>
        <begin position="290"/>
        <end position="500"/>
    </location>
</feature>
<dbReference type="InterPro" id="IPR005467">
    <property type="entry name" value="His_kinase_dom"/>
</dbReference>
<feature type="transmembrane region" description="Helical" evidence="10">
    <location>
        <begin position="41"/>
        <end position="64"/>
    </location>
</feature>
<dbReference type="PRINTS" id="PR00344">
    <property type="entry name" value="BCTRLSENSOR"/>
</dbReference>
<evidence type="ECO:0000256" key="9">
    <source>
        <dbReference type="ARBA" id="ARBA00023012"/>
    </source>
</evidence>
<dbReference type="Pfam" id="PF02518">
    <property type="entry name" value="HATPase_c"/>
    <property type="match status" value="1"/>
</dbReference>
<keyword evidence="7 13" id="KW-0418">Kinase</keyword>
<dbReference type="PANTHER" id="PTHR43065:SF10">
    <property type="entry name" value="PEROXIDE STRESS-ACTIVATED HISTIDINE KINASE MAK3"/>
    <property type="match status" value="1"/>
</dbReference>
<dbReference type="GO" id="GO:0016020">
    <property type="term" value="C:membrane"/>
    <property type="evidence" value="ECO:0007669"/>
    <property type="project" value="UniProtKB-SubCell"/>
</dbReference>
<evidence type="ECO:0000313" key="14">
    <source>
        <dbReference type="Proteomes" id="UP001154240"/>
    </source>
</evidence>
<dbReference type="Gene3D" id="1.10.287.130">
    <property type="match status" value="1"/>
</dbReference>
<dbReference type="Proteomes" id="UP001154240">
    <property type="component" value="Unassembled WGS sequence"/>
</dbReference>
<keyword evidence="6" id="KW-0547">Nucleotide-binding</keyword>
<dbReference type="InterPro" id="IPR003594">
    <property type="entry name" value="HATPase_dom"/>
</dbReference>
<dbReference type="Gene3D" id="3.30.565.10">
    <property type="entry name" value="Histidine kinase-like ATPase, C-terminal domain"/>
    <property type="match status" value="1"/>
</dbReference>
<sequence length="503" mass="55949">MSPSFNLPPSTQSPVIQAAPPAKQRPCRFLFPGIRSLRGKLLFTICIVAGLGIIATATATYALWRMEDKIRIIESFYELNQKVLEIRRYEKNYFLFNDRKDLLSALDYVDQVRASIVAVKAVLLENKNDLETLYDKELGQYEAISRHILSDRISPQNKQALENSLRKHGQDITKAIFDMDARARVRVEREVAGYQKSAVLILALAVGLGTVLVFYMMRWIMRPLTAIREASARIMQGEMNSIPMDDEVLCSVEGIELVNSLNLMLQALNTKQNQLVQSEKLAAIGKVTAGIAHEINNPLNNISLTAEVLLEDLPNLACSERMDMVRDILVQSDRAREVVHHLLEFSRTRKSNVLEPVDLVALVESSIALVKNQFRLGGIIYHYDHPEQPVLVSGNSNHLQQVLVNLMLNAVQAMQPNGRLDLIVGAEQKVALIVVRDTGAGIAPEALSHIFDPFFTTKNEGTGLGLSLSYAIVKDHGGDIVVESEPGKGTTFRLTFPQLSSEA</sequence>
<dbReference type="InterPro" id="IPR004358">
    <property type="entry name" value="Sig_transdc_His_kin-like_C"/>
</dbReference>
<evidence type="ECO:0000256" key="1">
    <source>
        <dbReference type="ARBA" id="ARBA00000085"/>
    </source>
</evidence>
<gene>
    <name evidence="13" type="ORF">OLX77_10935</name>
</gene>
<keyword evidence="5" id="KW-0808">Transferase</keyword>
<dbReference type="InterPro" id="IPR036890">
    <property type="entry name" value="HATPase_C_sf"/>
</dbReference>
<keyword evidence="10" id="KW-1133">Transmembrane helix</keyword>
<evidence type="ECO:0000259" key="12">
    <source>
        <dbReference type="PROSITE" id="PS50885"/>
    </source>
</evidence>
<dbReference type="PROSITE" id="PS50109">
    <property type="entry name" value="HIS_KIN"/>
    <property type="match status" value="1"/>
</dbReference>
<dbReference type="InterPro" id="IPR036097">
    <property type="entry name" value="HisK_dim/P_sf"/>
</dbReference>
<dbReference type="AlphaFoldDB" id="A0A9X4MHX9"/>
<name>A0A9X4MHX9_9BACT</name>
<keyword evidence="10" id="KW-0472">Membrane</keyword>
<dbReference type="SUPFAM" id="SSF47384">
    <property type="entry name" value="Homodimeric domain of signal transducing histidine kinase"/>
    <property type="match status" value="1"/>
</dbReference>
<comment type="subcellular location">
    <subcellularLocation>
        <location evidence="2">Membrane</location>
    </subcellularLocation>
</comment>
<organism evidence="13 14">
    <name type="scientific">Thiovibrio frasassiensis</name>
    <dbReference type="NCBI Taxonomy" id="2984131"/>
    <lineage>
        <taxon>Bacteria</taxon>
        <taxon>Pseudomonadati</taxon>
        <taxon>Thermodesulfobacteriota</taxon>
        <taxon>Desulfobulbia</taxon>
        <taxon>Desulfobulbales</taxon>
        <taxon>Thiovibrionaceae</taxon>
        <taxon>Thiovibrio</taxon>
    </lineage>
</organism>
<comment type="catalytic activity">
    <reaction evidence="1">
        <text>ATP + protein L-histidine = ADP + protein N-phospho-L-histidine.</text>
        <dbReference type="EC" id="2.7.13.3"/>
    </reaction>
</comment>
<dbReference type="RefSeq" id="WP_307633631.1">
    <property type="nucleotide sequence ID" value="NZ_JAPHEH010000001.1"/>
</dbReference>
<dbReference type="Gene3D" id="6.10.340.10">
    <property type="match status" value="1"/>
</dbReference>
<reference evidence="13" key="2">
    <citation type="submission" date="2022-10" db="EMBL/GenBank/DDBJ databases">
        <authorList>
            <person name="Aronson H.S."/>
        </authorList>
    </citation>
    <scope>NUCLEOTIDE SEQUENCE</scope>
    <source>
        <strain evidence="13">RS19-109</strain>
    </source>
</reference>
<keyword evidence="10" id="KW-0812">Transmembrane</keyword>
<keyword evidence="9" id="KW-0902">Two-component regulatory system</keyword>
<dbReference type="InterPro" id="IPR003661">
    <property type="entry name" value="HisK_dim/P_dom"/>
</dbReference>
<evidence type="ECO:0000256" key="7">
    <source>
        <dbReference type="ARBA" id="ARBA00022777"/>
    </source>
</evidence>
<dbReference type="Pfam" id="PF00512">
    <property type="entry name" value="HisKA"/>
    <property type="match status" value="1"/>
</dbReference>
<keyword evidence="4" id="KW-0597">Phosphoprotein</keyword>
<dbReference type="GO" id="GO:0000155">
    <property type="term" value="F:phosphorelay sensor kinase activity"/>
    <property type="evidence" value="ECO:0007669"/>
    <property type="project" value="InterPro"/>
</dbReference>
<protein>
    <recommendedName>
        <fullName evidence="3">histidine kinase</fullName>
        <ecNumber evidence="3">2.7.13.3</ecNumber>
    </recommendedName>
</protein>
<feature type="domain" description="HAMP" evidence="12">
    <location>
        <begin position="218"/>
        <end position="273"/>
    </location>
</feature>
<keyword evidence="8" id="KW-0067">ATP-binding</keyword>
<dbReference type="GO" id="GO:0005524">
    <property type="term" value="F:ATP binding"/>
    <property type="evidence" value="ECO:0007669"/>
    <property type="project" value="UniProtKB-KW"/>
</dbReference>
<dbReference type="SMART" id="SM00387">
    <property type="entry name" value="HATPase_c"/>
    <property type="match status" value="1"/>
</dbReference>
<dbReference type="EMBL" id="JAPHEH010000001">
    <property type="protein sequence ID" value="MDG4476666.1"/>
    <property type="molecule type" value="Genomic_DNA"/>
</dbReference>
<dbReference type="SUPFAM" id="SSF55874">
    <property type="entry name" value="ATPase domain of HSP90 chaperone/DNA topoisomerase II/histidine kinase"/>
    <property type="match status" value="1"/>
</dbReference>
<proteinExistence type="predicted"/>
<dbReference type="EC" id="2.7.13.3" evidence="3"/>
<evidence type="ECO:0000256" key="6">
    <source>
        <dbReference type="ARBA" id="ARBA00022741"/>
    </source>
</evidence>
<evidence type="ECO:0000256" key="5">
    <source>
        <dbReference type="ARBA" id="ARBA00022679"/>
    </source>
</evidence>
<evidence type="ECO:0000256" key="8">
    <source>
        <dbReference type="ARBA" id="ARBA00022840"/>
    </source>
</evidence>
<evidence type="ECO:0000256" key="10">
    <source>
        <dbReference type="SAM" id="Phobius"/>
    </source>
</evidence>